<dbReference type="InterPro" id="IPR012341">
    <property type="entry name" value="6hp_glycosidase-like_sf"/>
</dbReference>
<evidence type="ECO:0000259" key="3">
    <source>
        <dbReference type="Pfam" id="PF19291"/>
    </source>
</evidence>
<comment type="similarity">
    <text evidence="1">Belongs to the glycosyl hydrolase 15 family.</text>
</comment>
<feature type="domain" description="Trehalase-like N-terminal" evidence="3">
    <location>
        <begin position="12"/>
        <end position="130"/>
    </location>
</feature>
<evidence type="ECO:0000256" key="1">
    <source>
        <dbReference type="ARBA" id="ARBA00006188"/>
    </source>
</evidence>
<dbReference type="GO" id="GO:0004553">
    <property type="term" value="F:hydrolase activity, hydrolyzing O-glycosyl compounds"/>
    <property type="evidence" value="ECO:0007669"/>
    <property type="project" value="TreeGrafter"/>
</dbReference>
<sequence length="585" mass="66547">MTLTFADFKDIGFISNQLTSSLIDKNGNVLWLCFPRFDSDPFIAYLLDENNGGVFRISPKAQFSSLHKYTAPNVLHTNFKTSEGSADINDFLIPGKTIFMRDINSEITLQLNFNPLFGFHTMNFNYSENNGKMMFDSKNGKGRLVLEIVGEFKKTADFTWEIEKGLTQVILSYYPSAEIYELEGKNISSSNLSKAIDSTIDYWGAYAERIKLSLSGTDLEEFDPLLRSSIFTILGLTYSPTGSIIAAPTASLPEDPGGNRNWDYRYVWVRDSAIMASTLCRLDFYMEGRRALEFLFSMIDYSGKPLYNLYKVDGTKIYGERYIDSLNGFMNSKPVRVGNRATNQIQLDIEGEFLYAVNGYFESTHDKDFIQNHSRAIEYIADWLSDNWQLADSGIWEKPEDHEYAHSKVMIWVALENAGKLISALGGIDRWKETRDEIKKWIMSNCVKEGYFVTFPKSNEVDSTVLAFPIYGFVDVNDPVFLKTLKVVEKTLFVKGFVYRYNFDSIGKANHAFVLCSMWLASVYSRLKRKNDALQLLKNVKSIVGSNNLIGEDIDVHNKVFTGNFPQGFVHATFINSIIDILSNN</sequence>
<dbReference type="Gene3D" id="1.50.10.10">
    <property type="match status" value="1"/>
</dbReference>
<dbReference type="PANTHER" id="PTHR31616">
    <property type="entry name" value="TREHALASE"/>
    <property type="match status" value="1"/>
</dbReference>
<dbReference type="AlphaFoldDB" id="D2EFE1"/>
<dbReference type="Pfam" id="PF19291">
    <property type="entry name" value="TREH_N"/>
    <property type="match status" value="1"/>
</dbReference>
<dbReference type="PANTHER" id="PTHR31616:SF0">
    <property type="entry name" value="GLUCAN 1,4-ALPHA-GLUCOSIDASE"/>
    <property type="match status" value="1"/>
</dbReference>
<dbReference type="InterPro" id="IPR008928">
    <property type="entry name" value="6-hairpin_glycosidase_sf"/>
</dbReference>
<accession>D2EFE1</accession>
<gene>
    <name evidence="4" type="ORF">BJBARM4_0459</name>
</gene>
<name>D2EFE1_PARA4</name>
<feature type="domain" description="GH15-like" evidence="2">
    <location>
        <begin position="229"/>
        <end position="577"/>
    </location>
</feature>
<reference evidence="4 5" key="1">
    <citation type="journal article" date="2010" name="Proc. Natl. Acad. Sci. U.S.A.">
        <title>Enigmatic, ultrasmall, uncultivated Archaea.</title>
        <authorList>
            <person name="Baker B.J."/>
            <person name="Comolli L.R."/>
            <person name="Dick G.J."/>
            <person name="Hauser L.J."/>
            <person name="Hyatt D."/>
            <person name="Dill B.D."/>
            <person name="Land M.L."/>
            <person name="Verberkmoes N.C."/>
            <person name="Hettich R.L."/>
            <person name="Banfield J.F."/>
        </authorList>
    </citation>
    <scope>NUCLEOTIDE SEQUENCE [LARGE SCALE GENOMIC DNA]</scope>
</reference>
<keyword evidence="4" id="KW-0378">Hydrolase</keyword>
<dbReference type="EMBL" id="GG730045">
    <property type="protein sequence ID" value="EEZ92946.1"/>
    <property type="molecule type" value="Genomic_DNA"/>
</dbReference>
<dbReference type="InterPro" id="IPR045582">
    <property type="entry name" value="Trehalase-like_N"/>
</dbReference>
<proteinExistence type="inferred from homology"/>
<evidence type="ECO:0000313" key="5">
    <source>
        <dbReference type="Proteomes" id="UP000009375"/>
    </source>
</evidence>
<dbReference type="Pfam" id="PF00723">
    <property type="entry name" value="Glyco_hydro_15"/>
    <property type="match status" value="1"/>
</dbReference>
<protein>
    <submittedName>
        <fullName evidence="4">Glycoside hydrolase 15-related protein</fullName>
    </submittedName>
</protein>
<evidence type="ECO:0000313" key="4">
    <source>
        <dbReference type="EMBL" id="EEZ92946.1"/>
    </source>
</evidence>
<dbReference type="Proteomes" id="UP000009375">
    <property type="component" value="Unassembled WGS sequence"/>
</dbReference>
<evidence type="ECO:0000259" key="2">
    <source>
        <dbReference type="Pfam" id="PF00723"/>
    </source>
</evidence>
<dbReference type="SUPFAM" id="SSF48208">
    <property type="entry name" value="Six-hairpin glycosidases"/>
    <property type="match status" value="1"/>
</dbReference>
<dbReference type="GO" id="GO:0005975">
    <property type="term" value="P:carbohydrate metabolic process"/>
    <property type="evidence" value="ECO:0007669"/>
    <property type="project" value="InterPro"/>
</dbReference>
<organism evidence="4 5">
    <name type="scientific">Candidatus Parvarchaeum acidiphilum ARMAN-4</name>
    <dbReference type="NCBI Taxonomy" id="662760"/>
    <lineage>
        <taxon>Archaea</taxon>
        <taxon>Candidatus Parvarchaeota</taxon>
        <taxon>Candidatus Parvarchaeum</taxon>
    </lineage>
</organism>
<dbReference type="InterPro" id="IPR011613">
    <property type="entry name" value="GH15-like"/>
</dbReference>